<gene>
    <name evidence="4" type="ORF">FALBO_2389</name>
</gene>
<protein>
    <submittedName>
        <fullName evidence="4">C6 transcription factor</fullName>
    </submittedName>
</protein>
<feature type="domain" description="SMODS and SLOG-associating 2TM effector" evidence="3">
    <location>
        <begin position="96"/>
        <end position="185"/>
    </location>
</feature>
<feature type="compositionally biased region" description="Basic and acidic residues" evidence="1">
    <location>
        <begin position="231"/>
        <end position="240"/>
    </location>
</feature>
<keyword evidence="2" id="KW-0812">Transmembrane</keyword>
<organism evidence="4 5">
    <name type="scientific">Fusarium albosuccineum</name>
    <dbReference type="NCBI Taxonomy" id="1237068"/>
    <lineage>
        <taxon>Eukaryota</taxon>
        <taxon>Fungi</taxon>
        <taxon>Dikarya</taxon>
        <taxon>Ascomycota</taxon>
        <taxon>Pezizomycotina</taxon>
        <taxon>Sordariomycetes</taxon>
        <taxon>Hypocreomycetidae</taxon>
        <taxon>Hypocreales</taxon>
        <taxon>Nectriaceae</taxon>
        <taxon>Fusarium</taxon>
        <taxon>Fusarium decemcellulare species complex</taxon>
    </lineage>
</organism>
<proteinExistence type="predicted"/>
<dbReference type="PANTHER" id="PTHR38793:SF3">
    <property type="entry name" value="SMODS AND SLOG-ASSOCIATING 2TM EFFECTOR DOMAIN-CONTAINING PROTEIN"/>
    <property type="match status" value="1"/>
</dbReference>
<dbReference type="Proteomes" id="UP000554235">
    <property type="component" value="Unassembled WGS sequence"/>
</dbReference>
<dbReference type="AlphaFoldDB" id="A0A8H4PFI3"/>
<name>A0A8H4PFI3_9HYPO</name>
<evidence type="ECO:0000313" key="5">
    <source>
        <dbReference type="Proteomes" id="UP000554235"/>
    </source>
</evidence>
<keyword evidence="5" id="KW-1185">Reference proteome</keyword>
<evidence type="ECO:0000256" key="1">
    <source>
        <dbReference type="SAM" id="MobiDB-lite"/>
    </source>
</evidence>
<feature type="transmembrane region" description="Helical" evidence="2">
    <location>
        <begin position="109"/>
        <end position="135"/>
    </location>
</feature>
<dbReference type="EMBL" id="JAADYS010000307">
    <property type="protein sequence ID" value="KAF4470700.1"/>
    <property type="molecule type" value="Genomic_DNA"/>
</dbReference>
<evidence type="ECO:0000259" key="3">
    <source>
        <dbReference type="Pfam" id="PF18142"/>
    </source>
</evidence>
<dbReference type="PANTHER" id="PTHR38793">
    <property type="entry name" value="SLATT_FUNGAL DOMAIN-CONTAINING PROTEIN-RELATED"/>
    <property type="match status" value="1"/>
</dbReference>
<dbReference type="NCBIfam" id="NF033635">
    <property type="entry name" value="SLATT_fungal"/>
    <property type="match status" value="1"/>
</dbReference>
<dbReference type="InterPro" id="IPR041622">
    <property type="entry name" value="SLATT_fungi"/>
</dbReference>
<keyword evidence="2" id="KW-1133">Transmembrane helix</keyword>
<keyword evidence="2" id="KW-0472">Membrane</keyword>
<sequence>MSNMSFQKGALGFLRRAVSSYDREEQGYPPAHDSGNISPGGVPRSFSVATTDAAALVPPGDKLLIFRSLTGIDTVPALLTNGHSVRSAPNVGIYTRVVRNERKATVRHTAFRFLVSTCLGVQIVVAATLTAIGAANGSHKAVTAFGAINTIIAGLLTYLKGSGLPTKLRNKKDEWKKVREYIEQLMARDWPWPETQRPPPTEPERPTSLASIASPSRRPSLRPDVMPPARIAEEKQKEDV</sequence>
<comment type="caution">
    <text evidence="4">The sequence shown here is derived from an EMBL/GenBank/DDBJ whole genome shotgun (WGS) entry which is preliminary data.</text>
</comment>
<evidence type="ECO:0000256" key="2">
    <source>
        <dbReference type="SAM" id="Phobius"/>
    </source>
</evidence>
<feature type="transmembrane region" description="Helical" evidence="2">
    <location>
        <begin position="141"/>
        <end position="159"/>
    </location>
</feature>
<reference evidence="4 5" key="1">
    <citation type="submission" date="2020-01" db="EMBL/GenBank/DDBJ databases">
        <title>Identification and distribution of gene clusters putatively required for synthesis of sphingolipid metabolism inhibitors in phylogenetically diverse species of the filamentous fungus Fusarium.</title>
        <authorList>
            <person name="Kim H.-S."/>
            <person name="Busman M."/>
            <person name="Brown D.W."/>
            <person name="Divon H."/>
            <person name="Uhlig S."/>
            <person name="Proctor R.H."/>
        </authorList>
    </citation>
    <scope>NUCLEOTIDE SEQUENCE [LARGE SCALE GENOMIC DNA]</scope>
    <source>
        <strain evidence="4 5">NRRL 20459</strain>
    </source>
</reference>
<accession>A0A8H4PFI3</accession>
<evidence type="ECO:0000313" key="4">
    <source>
        <dbReference type="EMBL" id="KAF4470700.1"/>
    </source>
</evidence>
<feature type="region of interest" description="Disordered" evidence="1">
    <location>
        <begin position="190"/>
        <end position="240"/>
    </location>
</feature>
<dbReference type="Pfam" id="PF18142">
    <property type="entry name" value="SLATT_fungal"/>
    <property type="match status" value="1"/>
</dbReference>
<dbReference type="OrthoDB" id="4472872at2759"/>